<gene>
    <name evidence="1" type="ORF">TSUD_390830</name>
</gene>
<dbReference type="Proteomes" id="UP000242715">
    <property type="component" value="Unassembled WGS sequence"/>
</dbReference>
<keyword evidence="2" id="KW-1185">Reference proteome</keyword>
<dbReference type="AlphaFoldDB" id="A0A2Z6LX71"/>
<sequence length="100" mass="11044">NIDVDQIVEKYQSTCTPQPPVSKFPPVTPFADKVNFAGQGDTFLPPELCLDCIHGYKLGLCPEAASHLQEFKDNLIAISNELIDNVENLSSVQIAKLRED</sequence>
<dbReference type="OrthoDB" id="10261556at2759"/>
<evidence type="ECO:0000313" key="1">
    <source>
        <dbReference type="EMBL" id="GAU24374.1"/>
    </source>
</evidence>
<organism evidence="1 2">
    <name type="scientific">Trifolium subterraneum</name>
    <name type="common">Subterranean clover</name>
    <dbReference type="NCBI Taxonomy" id="3900"/>
    <lineage>
        <taxon>Eukaryota</taxon>
        <taxon>Viridiplantae</taxon>
        <taxon>Streptophyta</taxon>
        <taxon>Embryophyta</taxon>
        <taxon>Tracheophyta</taxon>
        <taxon>Spermatophyta</taxon>
        <taxon>Magnoliopsida</taxon>
        <taxon>eudicotyledons</taxon>
        <taxon>Gunneridae</taxon>
        <taxon>Pentapetalae</taxon>
        <taxon>rosids</taxon>
        <taxon>fabids</taxon>
        <taxon>Fabales</taxon>
        <taxon>Fabaceae</taxon>
        <taxon>Papilionoideae</taxon>
        <taxon>50 kb inversion clade</taxon>
        <taxon>NPAAA clade</taxon>
        <taxon>Hologalegina</taxon>
        <taxon>IRL clade</taxon>
        <taxon>Trifolieae</taxon>
        <taxon>Trifolium</taxon>
    </lineage>
</organism>
<reference evidence="2" key="1">
    <citation type="journal article" date="2017" name="Front. Plant Sci.">
        <title>Climate Clever Clovers: New Paradigm to Reduce the Environmental Footprint of Ruminants by Breeding Low Methanogenic Forages Utilizing Haplotype Variation.</title>
        <authorList>
            <person name="Kaur P."/>
            <person name="Appels R."/>
            <person name="Bayer P.E."/>
            <person name="Keeble-Gagnere G."/>
            <person name="Wang J."/>
            <person name="Hirakawa H."/>
            <person name="Shirasawa K."/>
            <person name="Vercoe P."/>
            <person name="Stefanova K."/>
            <person name="Durmic Z."/>
            <person name="Nichols P."/>
            <person name="Revell C."/>
            <person name="Isobe S.N."/>
            <person name="Edwards D."/>
            <person name="Erskine W."/>
        </authorList>
    </citation>
    <scope>NUCLEOTIDE SEQUENCE [LARGE SCALE GENOMIC DNA]</scope>
    <source>
        <strain evidence="2">cv. Daliak</strain>
    </source>
</reference>
<name>A0A2Z6LX71_TRISU</name>
<proteinExistence type="predicted"/>
<dbReference type="EMBL" id="DF973288">
    <property type="protein sequence ID" value="GAU24374.1"/>
    <property type="molecule type" value="Genomic_DNA"/>
</dbReference>
<protein>
    <submittedName>
        <fullName evidence="1">Uncharacterized protein</fullName>
    </submittedName>
</protein>
<evidence type="ECO:0000313" key="2">
    <source>
        <dbReference type="Proteomes" id="UP000242715"/>
    </source>
</evidence>
<accession>A0A2Z6LX71</accession>
<feature type="non-terminal residue" evidence="1">
    <location>
        <position position="100"/>
    </location>
</feature>
<feature type="non-terminal residue" evidence="1">
    <location>
        <position position="1"/>
    </location>
</feature>